<proteinExistence type="predicted"/>
<keyword evidence="1" id="KW-0472">Membrane</keyword>
<evidence type="ECO:0000256" key="1">
    <source>
        <dbReference type="SAM" id="Phobius"/>
    </source>
</evidence>
<keyword evidence="3" id="KW-1185">Reference proteome</keyword>
<feature type="transmembrane region" description="Helical" evidence="1">
    <location>
        <begin position="74"/>
        <end position="92"/>
    </location>
</feature>
<accession>A0ABV5KI08</accession>
<protein>
    <recommendedName>
        <fullName evidence="4">Tryptophan-rich sensory protein</fullName>
    </recommendedName>
</protein>
<dbReference type="RefSeq" id="WP_377489346.1">
    <property type="nucleotide sequence ID" value="NZ_JBHMDO010000003.1"/>
</dbReference>
<evidence type="ECO:0000313" key="2">
    <source>
        <dbReference type="EMBL" id="MFB9324799.1"/>
    </source>
</evidence>
<evidence type="ECO:0000313" key="3">
    <source>
        <dbReference type="Proteomes" id="UP001589747"/>
    </source>
</evidence>
<keyword evidence="1" id="KW-0812">Transmembrane</keyword>
<organism evidence="2 3">
    <name type="scientific">Paenibacillus aurantiacus</name>
    <dbReference type="NCBI Taxonomy" id="1936118"/>
    <lineage>
        <taxon>Bacteria</taxon>
        <taxon>Bacillati</taxon>
        <taxon>Bacillota</taxon>
        <taxon>Bacilli</taxon>
        <taxon>Bacillales</taxon>
        <taxon>Paenibacillaceae</taxon>
        <taxon>Paenibacillus</taxon>
    </lineage>
</organism>
<name>A0ABV5KI08_9BACL</name>
<feature type="transmembrane region" description="Helical" evidence="1">
    <location>
        <begin position="121"/>
        <end position="141"/>
    </location>
</feature>
<evidence type="ECO:0008006" key="4">
    <source>
        <dbReference type="Google" id="ProtNLM"/>
    </source>
</evidence>
<reference evidence="2 3" key="1">
    <citation type="submission" date="2024-09" db="EMBL/GenBank/DDBJ databases">
        <authorList>
            <person name="Sun Q."/>
            <person name="Mori K."/>
        </authorList>
    </citation>
    <scope>NUCLEOTIDE SEQUENCE [LARGE SCALE GENOMIC DNA]</scope>
    <source>
        <strain evidence="2 3">TISTR 2452</strain>
    </source>
</reference>
<sequence length="149" mass="16691">MSTQAWRSCWRCSFSLIALYANIQAATNRPTVGESLLVRLPFSLYLGWISVATIVNISVALYKSGWDGFGISDATWTIVVLAFGTVLAFVVGGKYSDPYYVLVFVWAYIAIAYKQHSYDQIVTAALIATSLLLVYSIALWIRKFKQLRD</sequence>
<gene>
    <name evidence="2" type="ORF">ACFFSY_02445</name>
</gene>
<comment type="caution">
    <text evidence="2">The sequence shown here is derived from an EMBL/GenBank/DDBJ whole genome shotgun (WGS) entry which is preliminary data.</text>
</comment>
<feature type="transmembrane region" description="Helical" evidence="1">
    <location>
        <begin position="41"/>
        <end position="62"/>
    </location>
</feature>
<feature type="transmembrane region" description="Helical" evidence="1">
    <location>
        <begin position="98"/>
        <end position="114"/>
    </location>
</feature>
<dbReference type="Proteomes" id="UP001589747">
    <property type="component" value="Unassembled WGS sequence"/>
</dbReference>
<keyword evidence="1" id="KW-1133">Transmembrane helix</keyword>
<dbReference type="EMBL" id="JBHMDO010000003">
    <property type="protein sequence ID" value="MFB9324799.1"/>
    <property type="molecule type" value="Genomic_DNA"/>
</dbReference>